<accession>A0A926DNI9</accession>
<dbReference type="SUPFAM" id="SSF52266">
    <property type="entry name" value="SGNH hydrolase"/>
    <property type="match status" value="1"/>
</dbReference>
<dbReference type="RefSeq" id="WP_177719104.1">
    <property type="nucleotide sequence ID" value="NZ_JACRSQ010000002.1"/>
</dbReference>
<dbReference type="InterPro" id="IPR036514">
    <property type="entry name" value="SGNH_hydro_sf"/>
</dbReference>
<evidence type="ECO:0000313" key="2">
    <source>
        <dbReference type="EMBL" id="MBC8542258.1"/>
    </source>
</evidence>
<dbReference type="AlphaFoldDB" id="A0A926DNI9"/>
<reference evidence="2" key="1">
    <citation type="submission" date="2020-08" db="EMBL/GenBank/DDBJ databases">
        <title>Genome public.</title>
        <authorList>
            <person name="Liu C."/>
            <person name="Sun Q."/>
        </authorList>
    </citation>
    <scope>NUCLEOTIDE SEQUENCE</scope>
    <source>
        <strain evidence="2">NSJ-32</strain>
    </source>
</reference>
<dbReference type="Gene3D" id="3.40.50.1110">
    <property type="entry name" value="SGNH hydrolase"/>
    <property type="match status" value="1"/>
</dbReference>
<dbReference type="PANTHER" id="PTHR30383">
    <property type="entry name" value="THIOESTERASE 1/PROTEASE 1/LYSOPHOSPHOLIPASE L1"/>
    <property type="match status" value="1"/>
</dbReference>
<dbReference type="PANTHER" id="PTHR30383:SF5">
    <property type="entry name" value="SGNH HYDROLASE-TYPE ESTERASE DOMAIN-CONTAINING PROTEIN"/>
    <property type="match status" value="1"/>
</dbReference>
<dbReference type="Pfam" id="PF13472">
    <property type="entry name" value="Lipase_GDSL_2"/>
    <property type="match status" value="1"/>
</dbReference>
<dbReference type="GO" id="GO:0004622">
    <property type="term" value="F:phosphatidylcholine lysophospholipase activity"/>
    <property type="evidence" value="ECO:0007669"/>
    <property type="project" value="TreeGrafter"/>
</dbReference>
<keyword evidence="3" id="KW-1185">Reference proteome</keyword>
<organism evidence="2 3">
    <name type="scientific">Bianquea renquensis</name>
    <dbReference type="NCBI Taxonomy" id="2763661"/>
    <lineage>
        <taxon>Bacteria</taxon>
        <taxon>Bacillati</taxon>
        <taxon>Bacillota</taxon>
        <taxon>Clostridia</taxon>
        <taxon>Eubacteriales</taxon>
        <taxon>Bianqueaceae</taxon>
        <taxon>Bianquea</taxon>
    </lineage>
</organism>
<dbReference type="CDD" id="cd00229">
    <property type="entry name" value="SGNH_hydrolase"/>
    <property type="match status" value="1"/>
</dbReference>
<sequence>MELKNKKINFLGDSITQGVGTTEDKYIYLNVMKNECGLAAARNYGISGTRIARQHVENDCCTEPAFCDRYQSMDDDADVIVVFGGTNDHGHGQAPLGTFDDRTEETYYGAWHVLLRGLIEKYPEAVIVVMTPLHRCMEEVPSIGNGKPLKVYIDILKEVCEYYAVPVLDLYATSGIQPDVPVIRETYMPDGIHPNNAGNRLIASRLMGFLKAL</sequence>
<evidence type="ECO:0000313" key="3">
    <source>
        <dbReference type="Proteomes" id="UP000657006"/>
    </source>
</evidence>
<dbReference type="Proteomes" id="UP000657006">
    <property type="component" value="Unassembled WGS sequence"/>
</dbReference>
<proteinExistence type="predicted"/>
<keyword evidence="2" id="KW-0378">Hydrolase</keyword>
<dbReference type="InterPro" id="IPR013830">
    <property type="entry name" value="SGNH_hydro"/>
</dbReference>
<evidence type="ECO:0000259" key="1">
    <source>
        <dbReference type="Pfam" id="PF13472"/>
    </source>
</evidence>
<feature type="domain" description="SGNH hydrolase-type esterase" evidence="1">
    <location>
        <begin position="10"/>
        <end position="201"/>
    </location>
</feature>
<name>A0A926DNI9_9FIRM</name>
<protein>
    <submittedName>
        <fullName evidence="2">SGNH/GDSL hydrolase family protein</fullName>
    </submittedName>
</protein>
<dbReference type="InterPro" id="IPR051532">
    <property type="entry name" value="Ester_Hydrolysis_Enzymes"/>
</dbReference>
<dbReference type="EMBL" id="JACRSQ010000002">
    <property type="protein sequence ID" value="MBC8542258.1"/>
    <property type="molecule type" value="Genomic_DNA"/>
</dbReference>
<comment type="caution">
    <text evidence="2">The sequence shown here is derived from an EMBL/GenBank/DDBJ whole genome shotgun (WGS) entry which is preliminary data.</text>
</comment>
<gene>
    <name evidence="2" type="ORF">H8730_01655</name>
</gene>